<accession>A0ABU5TVE5</accession>
<protein>
    <submittedName>
        <fullName evidence="1">Ester cyclase</fullName>
    </submittedName>
</protein>
<dbReference type="Gene3D" id="3.10.450.50">
    <property type="match status" value="1"/>
</dbReference>
<reference evidence="1 2" key="1">
    <citation type="submission" date="2023-12" db="EMBL/GenBank/DDBJ databases">
        <title>Baltic Sea Cyanobacteria.</title>
        <authorList>
            <person name="Delbaje E."/>
            <person name="Fewer D.P."/>
            <person name="Shishido T.K."/>
        </authorList>
    </citation>
    <scope>NUCLEOTIDE SEQUENCE [LARGE SCALE GENOMIC DNA]</scope>
    <source>
        <strain evidence="1 2">CCNP 1315</strain>
    </source>
</reference>
<dbReference type="SUPFAM" id="SSF54427">
    <property type="entry name" value="NTF2-like"/>
    <property type="match status" value="1"/>
</dbReference>
<sequence length="133" mass="15480">MTSMVELERLSAKVVNEAIVRRFWNRVWNAGQLEVIHELVSENCTLYCGGNPIETREKLMSLIKQFRKDIINFKFLIEDLFVYNQKVVTRWKIQGLNNGFSKEISKGEPIELTGITIFELEGNTIKKGWLEKS</sequence>
<evidence type="ECO:0000313" key="1">
    <source>
        <dbReference type="EMBL" id="MEA5518881.1"/>
    </source>
</evidence>
<dbReference type="Pfam" id="PF07366">
    <property type="entry name" value="SnoaL"/>
    <property type="match status" value="1"/>
</dbReference>
<name>A0ABU5TVE5_9CYAN</name>
<dbReference type="Proteomes" id="UP001301728">
    <property type="component" value="Unassembled WGS sequence"/>
</dbReference>
<organism evidence="1 2">
    <name type="scientific">Limnoraphis robusta CCNP1315</name>
    <dbReference type="NCBI Taxonomy" id="3110306"/>
    <lineage>
        <taxon>Bacteria</taxon>
        <taxon>Bacillati</taxon>
        <taxon>Cyanobacteriota</taxon>
        <taxon>Cyanophyceae</taxon>
        <taxon>Oscillatoriophycideae</taxon>
        <taxon>Oscillatoriales</taxon>
        <taxon>Sirenicapillariaceae</taxon>
        <taxon>Limnoraphis</taxon>
    </lineage>
</organism>
<dbReference type="RefSeq" id="WP_323275750.1">
    <property type="nucleotide sequence ID" value="NZ_JAYGHT010000017.1"/>
</dbReference>
<dbReference type="InterPro" id="IPR032710">
    <property type="entry name" value="NTF2-like_dom_sf"/>
</dbReference>
<keyword evidence="2" id="KW-1185">Reference proteome</keyword>
<evidence type="ECO:0000313" key="2">
    <source>
        <dbReference type="Proteomes" id="UP001301728"/>
    </source>
</evidence>
<proteinExistence type="predicted"/>
<dbReference type="InterPro" id="IPR009959">
    <property type="entry name" value="Cyclase_SnoaL-like"/>
</dbReference>
<dbReference type="EMBL" id="JAYGHT010000017">
    <property type="protein sequence ID" value="MEA5518881.1"/>
    <property type="molecule type" value="Genomic_DNA"/>
</dbReference>
<gene>
    <name evidence="1" type="ORF">VB854_07965</name>
</gene>
<comment type="caution">
    <text evidence="1">The sequence shown here is derived from an EMBL/GenBank/DDBJ whole genome shotgun (WGS) entry which is preliminary data.</text>
</comment>